<proteinExistence type="predicted"/>
<evidence type="ECO:0000313" key="1">
    <source>
        <dbReference type="EMBL" id="DAD73744.1"/>
    </source>
</evidence>
<sequence>MTPTINTCEELASVRDRELANTAWKTFRERVDALFDEQLRTTCRNHTVELLLVKRYAELLELGFDDEDGAETARSEYETAIKDAIALDEHEVAYRFA</sequence>
<protein>
    <submittedName>
        <fullName evidence="1">Uncharacterized protein</fullName>
    </submittedName>
</protein>
<dbReference type="EMBL" id="BK014743">
    <property type="protein sequence ID" value="DAD73744.1"/>
    <property type="molecule type" value="Genomic_DNA"/>
</dbReference>
<accession>A0A8S5LV18</accession>
<organism evidence="1">
    <name type="scientific">Podoviridae sp. ctrub15</name>
    <dbReference type="NCBI Taxonomy" id="2826581"/>
    <lineage>
        <taxon>Viruses</taxon>
        <taxon>Duplodnaviria</taxon>
        <taxon>Heunggongvirae</taxon>
        <taxon>Uroviricota</taxon>
        <taxon>Caudoviricetes</taxon>
    </lineage>
</organism>
<reference evidence="1" key="1">
    <citation type="journal article" date="2021" name="Proc. Natl. Acad. Sci. U.S.A.">
        <title>A Catalog of Tens of Thousands of Viruses from Human Metagenomes Reveals Hidden Associations with Chronic Diseases.</title>
        <authorList>
            <person name="Tisza M.J."/>
            <person name="Buck C.B."/>
        </authorList>
    </citation>
    <scope>NUCLEOTIDE SEQUENCE</scope>
    <source>
        <strain evidence="1">Ctrub15</strain>
    </source>
</reference>
<name>A0A8S5LV18_9CAUD</name>